<evidence type="ECO:0000313" key="2">
    <source>
        <dbReference type="Proteomes" id="UP001177597"/>
    </source>
</evidence>
<name>A0AA95GH31_9GAMM</name>
<organism evidence="1 2">
    <name type="scientific">Arsenophonus nasoniae</name>
    <name type="common">son-killer infecting Nasonia vitripennis</name>
    <dbReference type="NCBI Taxonomy" id="638"/>
    <lineage>
        <taxon>Bacteria</taxon>
        <taxon>Pseudomonadati</taxon>
        <taxon>Pseudomonadota</taxon>
        <taxon>Gammaproteobacteria</taxon>
        <taxon>Enterobacterales</taxon>
        <taxon>Morganellaceae</taxon>
        <taxon>Arsenophonus</taxon>
    </lineage>
</organism>
<dbReference type="InterPro" id="IPR013405">
    <property type="entry name" value="T3SS_LcrR"/>
</dbReference>
<dbReference type="RefSeq" id="WP_280628709.1">
    <property type="nucleotide sequence ID" value="NZ_CP123498.1"/>
</dbReference>
<dbReference type="AlphaFoldDB" id="A0AA95GH31"/>
<dbReference type="NCBIfam" id="TIGR02572">
    <property type="entry name" value="LcrR"/>
    <property type="match status" value="1"/>
</dbReference>
<sequence>MNSDPLNNYFKQQGYFVAPYYWQKSHWPIGYFTVINNIEIAWRCEGSRIWILMLRRKEKNLGLGNAFKPLYILADIVKAVLGEHYTLYGQVNVLSRSPLTQQRLQQFYQRWTGAIEVESGWFELAVGKVISLKDNKIKKILSAN</sequence>
<reference evidence="1" key="1">
    <citation type="submission" date="2023-04" db="EMBL/GenBank/DDBJ databases">
        <title>Genome dynamics across the evolutionary transition to endosymbiosis.</title>
        <authorList>
            <person name="Siozios S."/>
            <person name="Nadal-Jimenez P."/>
            <person name="Azagi T."/>
            <person name="Sprong H."/>
            <person name="Frost C.L."/>
            <person name="Parratt S.R."/>
            <person name="Taylor G."/>
            <person name="Brettell L."/>
            <person name="Lew K.C."/>
            <person name="Croft L."/>
            <person name="King K.C."/>
            <person name="Brockhurst M.A."/>
            <person name="Hypsa V."/>
            <person name="Novakova E."/>
            <person name="Darby A.C."/>
            <person name="Hurst G.D.D."/>
        </authorList>
    </citation>
    <scope>NUCLEOTIDE SEQUENCE</scope>
    <source>
        <strain evidence="1">AIh</strain>
    </source>
</reference>
<dbReference type="Proteomes" id="UP001177597">
    <property type="component" value="Chromosome"/>
</dbReference>
<evidence type="ECO:0000313" key="1">
    <source>
        <dbReference type="EMBL" id="WGL94406.1"/>
    </source>
</evidence>
<protein>
    <submittedName>
        <fullName evidence="1">LcrR family type III secretion system chaperone</fullName>
    </submittedName>
</protein>
<dbReference type="EMBL" id="CP123498">
    <property type="protein sequence ID" value="WGL94406.1"/>
    <property type="molecule type" value="Genomic_DNA"/>
</dbReference>
<dbReference type="InterPro" id="IPR022797">
    <property type="entry name" value="LcrR/CesD2"/>
</dbReference>
<accession>A0AA95GH31</accession>
<dbReference type="Pfam" id="PF09621">
    <property type="entry name" value="LcrR"/>
    <property type="match status" value="1"/>
</dbReference>
<proteinExistence type="predicted"/>
<gene>
    <name evidence="1" type="ORF">QE207_11805</name>
</gene>